<dbReference type="PANTHER" id="PTHR34220">
    <property type="entry name" value="SENSOR HISTIDINE KINASE YPDA"/>
    <property type="match status" value="1"/>
</dbReference>
<keyword evidence="3" id="KW-0808">Transferase</keyword>
<evidence type="ECO:0000313" key="4">
    <source>
        <dbReference type="Proteomes" id="UP000663207"/>
    </source>
</evidence>
<keyword evidence="1" id="KW-1133">Transmembrane helix</keyword>
<dbReference type="GO" id="GO:0016301">
    <property type="term" value="F:kinase activity"/>
    <property type="evidence" value="ECO:0007669"/>
    <property type="project" value="UniProtKB-KW"/>
</dbReference>
<feature type="domain" description="Signal transduction histidine kinase internal region" evidence="2">
    <location>
        <begin position="160"/>
        <end position="237"/>
    </location>
</feature>
<proteinExistence type="predicted"/>
<protein>
    <submittedName>
        <fullName evidence="3">Histidine kinase</fullName>
    </submittedName>
</protein>
<evidence type="ECO:0000313" key="3">
    <source>
        <dbReference type="EMBL" id="QSX38268.1"/>
    </source>
</evidence>
<dbReference type="InterPro" id="IPR010559">
    <property type="entry name" value="Sig_transdc_His_kin_internal"/>
</dbReference>
<dbReference type="Gene3D" id="3.30.565.10">
    <property type="entry name" value="Histidine kinase-like ATPase, C-terminal domain"/>
    <property type="match status" value="1"/>
</dbReference>
<dbReference type="PANTHER" id="PTHR34220:SF7">
    <property type="entry name" value="SENSOR HISTIDINE KINASE YPDA"/>
    <property type="match status" value="1"/>
</dbReference>
<feature type="transmembrane region" description="Helical" evidence="1">
    <location>
        <begin position="54"/>
        <end position="74"/>
    </location>
</feature>
<keyword evidence="4" id="KW-1185">Reference proteome</keyword>
<evidence type="ECO:0000256" key="1">
    <source>
        <dbReference type="SAM" id="Phobius"/>
    </source>
</evidence>
<feature type="transmembrane region" description="Helical" evidence="1">
    <location>
        <begin position="86"/>
        <end position="106"/>
    </location>
</feature>
<feature type="transmembrane region" description="Helical" evidence="1">
    <location>
        <begin position="126"/>
        <end position="144"/>
    </location>
</feature>
<feature type="transmembrane region" description="Helical" evidence="1">
    <location>
        <begin position="24"/>
        <end position="42"/>
    </location>
</feature>
<dbReference type="EMBL" id="CP071502">
    <property type="protein sequence ID" value="QSX38268.1"/>
    <property type="molecule type" value="Genomic_DNA"/>
</dbReference>
<keyword evidence="1" id="KW-0812">Transmembrane</keyword>
<dbReference type="InterPro" id="IPR036890">
    <property type="entry name" value="HATPase_C_sf"/>
</dbReference>
<dbReference type="Pfam" id="PF06580">
    <property type="entry name" value="His_kinase"/>
    <property type="match status" value="1"/>
</dbReference>
<dbReference type="SUPFAM" id="SSF55874">
    <property type="entry name" value="ATPase domain of HSP90 chaperone/DNA topoisomerase II/histidine kinase"/>
    <property type="match status" value="1"/>
</dbReference>
<name>A0ABX7R3A3_9GAMM</name>
<gene>
    <name evidence="3" type="ORF">JYB85_05425</name>
</gene>
<dbReference type="InterPro" id="IPR050640">
    <property type="entry name" value="Bact_2-comp_sensor_kinase"/>
</dbReference>
<sequence>MQVFDIVEGYRVDRQVEGNDGNLFWRYQLLGWGAFGLLLGLLHSFNGGLGADDVAYIAAQLFSGVLLTWLLRFLYRSCARQTWPPIALLGVALLSCLALMLLAGSLEYLLLAFTPWAVVWRPDGQLLVAALLWSLAYFVVGAELSRRRQQAMQLALERQRLDTLLAQLEPHFLFNAINNIRALILEDPATARTLLGEFSALLRYVMHEHRDTVPMADELAMADKYLALQALQFEDRLEVTKTLEPALSQLELPRMALQLLLENAVKHGISQNPQGGRIELLARVEGDRALIEVSNSGELAPKPAECSGLGLENLRQRLALQYGNRARLTLSATEGMVKAQIAIEGGAIQC</sequence>
<accession>A0ABX7R3A3</accession>
<dbReference type="RefSeq" id="WP_207381378.1">
    <property type="nucleotide sequence ID" value="NZ_CP071502.1"/>
</dbReference>
<keyword evidence="3" id="KW-0418">Kinase</keyword>
<organism evidence="3 4">
    <name type="scientific">Shewanella sedimentimangrovi</name>
    <dbReference type="NCBI Taxonomy" id="2814293"/>
    <lineage>
        <taxon>Bacteria</taxon>
        <taxon>Pseudomonadati</taxon>
        <taxon>Pseudomonadota</taxon>
        <taxon>Gammaproteobacteria</taxon>
        <taxon>Alteromonadales</taxon>
        <taxon>Shewanellaceae</taxon>
        <taxon>Shewanella</taxon>
    </lineage>
</organism>
<dbReference type="Proteomes" id="UP000663207">
    <property type="component" value="Chromosome"/>
</dbReference>
<reference evidence="3 4" key="1">
    <citation type="submission" date="2021-03" db="EMBL/GenBank/DDBJ databases">
        <title>Novel species identification of genus Shewanella.</title>
        <authorList>
            <person name="Liu G."/>
            <person name="Zhang Q."/>
        </authorList>
    </citation>
    <scope>NUCLEOTIDE SEQUENCE [LARGE SCALE GENOMIC DNA]</scope>
    <source>
        <strain evidence="3 4">FJAT-52962</strain>
    </source>
</reference>
<keyword evidence="1" id="KW-0472">Membrane</keyword>
<evidence type="ECO:0000259" key="2">
    <source>
        <dbReference type="Pfam" id="PF06580"/>
    </source>
</evidence>